<dbReference type="EMBL" id="JX649897">
    <property type="protein sequence ID" value="AGC72292.1"/>
    <property type="molecule type" value="Genomic_DNA"/>
</dbReference>
<organism evidence="2">
    <name type="scientific">uncultured bacterium A1Q1_fos_1266</name>
    <dbReference type="NCBI Taxonomy" id="1256546"/>
    <lineage>
        <taxon>Bacteria</taxon>
        <taxon>environmental samples</taxon>
    </lineage>
</organism>
<feature type="transmembrane region" description="Helical" evidence="1">
    <location>
        <begin position="20"/>
        <end position="46"/>
    </location>
</feature>
<keyword evidence="1" id="KW-0472">Membrane</keyword>
<accession>L7VT39</accession>
<keyword evidence="1" id="KW-1133">Transmembrane helix</keyword>
<keyword evidence="1" id="KW-0812">Transmembrane</keyword>
<dbReference type="AlphaFoldDB" id="L7VT39"/>
<proteinExistence type="predicted"/>
<protein>
    <submittedName>
        <fullName evidence="2">Uncharacterized protein</fullName>
    </submittedName>
</protein>
<reference evidence="2" key="1">
    <citation type="submission" date="2012-09" db="EMBL/GenBank/DDBJ databases">
        <title>Metagenomic Characterization of a Microbial Community in Wastewater Detects High Levels of Antibiotic Resistance.</title>
        <authorList>
            <person name="Abrams M."/>
            <person name="Caldwell A."/>
            <person name="Vandaei E."/>
            <person name="Lee W."/>
            <person name="Perrott J."/>
            <person name="Khan S.Y."/>
            <person name="Ta J."/>
            <person name="Romero D."/>
            <person name="Nguyen V."/>
            <person name="Pourmand N."/>
            <person name="Ouverney C.C."/>
        </authorList>
    </citation>
    <scope>NUCLEOTIDE SEQUENCE</scope>
</reference>
<evidence type="ECO:0000256" key="1">
    <source>
        <dbReference type="SAM" id="Phobius"/>
    </source>
</evidence>
<evidence type="ECO:0000313" key="2">
    <source>
        <dbReference type="EMBL" id="AGC72292.1"/>
    </source>
</evidence>
<sequence length="53" mass="5951">MTKTSHSNGFTAPLLIGLWGLMWFDGLVALLVPSLLFILSLHRLLIIDFSPRK</sequence>
<name>L7VT39_9BACT</name>